<organism evidence="2 3">
    <name type="scientific">Succinivibrio faecicola</name>
    <dbReference type="NCBI Taxonomy" id="2820300"/>
    <lineage>
        <taxon>Bacteria</taxon>
        <taxon>Pseudomonadati</taxon>
        <taxon>Pseudomonadota</taxon>
        <taxon>Gammaproteobacteria</taxon>
        <taxon>Aeromonadales</taxon>
        <taxon>Succinivibrionaceae</taxon>
        <taxon>Succinivibrio</taxon>
    </lineage>
</organism>
<proteinExistence type="predicted"/>
<keyword evidence="3" id="KW-1185">Reference proteome</keyword>
<dbReference type="RefSeq" id="WP_219935935.1">
    <property type="nucleotide sequence ID" value="NZ_JAGFNY010000001.1"/>
</dbReference>
<reference evidence="2 3" key="1">
    <citation type="submission" date="2021-03" db="EMBL/GenBank/DDBJ databases">
        <title>Succinivibrio sp. nov. isolated from feces of cow.</title>
        <authorList>
            <person name="Choi J.-Y."/>
        </authorList>
    </citation>
    <scope>NUCLEOTIDE SEQUENCE [LARGE SCALE GENOMIC DNA]</scope>
    <source>
        <strain evidence="2 3">AGMB01872</strain>
    </source>
</reference>
<dbReference type="Proteomes" id="UP000731465">
    <property type="component" value="Unassembled WGS sequence"/>
</dbReference>
<gene>
    <name evidence="2" type="ORF">J5V48_00750</name>
</gene>
<evidence type="ECO:0008006" key="4">
    <source>
        <dbReference type="Google" id="ProtNLM"/>
    </source>
</evidence>
<dbReference type="EMBL" id="JAGFNY010000001">
    <property type="protein sequence ID" value="MBW7569426.1"/>
    <property type="molecule type" value="Genomic_DNA"/>
</dbReference>
<sequence>MLFTIAVIFVVLASFLLIMVNMYSDYAARKEQDARLIANKARNIISECEELLLNQSQLVMSKTLVLVLHYRIIRALRKRAIDKKSQDEVKERIANEEKIIADLKNKYQESNVFKAPENDLQAITQLRTIRRLRNILKSELSFGVPLNPALINKEDRRLYILVLKVNISNLVQKVFEMKRQKQFGSCRQLIEKGLQVIKLAGVKDGWFTEKEDILTGLLANVNSDANPKNKEKKASEEADANGQSTANKDDYDEIFGDKKKW</sequence>
<feature type="region of interest" description="Disordered" evidence="1">
    <location>
        <begin position="222"/>
        <end position="261"/>
    </location>
</feature>
<comment type="caution">
    <text evidence="2">The sequence shown here is derived from an EMBL/GenBank/DDBJ whole genome shotgun (WGS) entry which is preliminary data.</text>
</comment>
<evidence type="ECO:0000313" key="3">
    <source>
        <dbReference type="Proteomes" id="UP000731465"/>
    </source>
</evidence>
<evidence type="ECO:0000313" key="2">
    <source>
        <dbReference type="EMBL" id="MBW7569426.1"/>
    </source>
</evidence>
<evidence type="ECO:0000256" key="1">
    <source>
        <dbReference type="SAM" id="MobiDB-lite"/>
    </source>
</evidence>
<protein>
    <recommendedName>
        <fullName evidence="4">DNA topoisomerase I</fullName>
    </recommendedName>
</protein>
<accession>A0ABS7DDP3</accession>
<name>A0ABS7DDP3_9GAMM</name>
<feature type="compositionally biased region" description="Basic and acidic residues" evidence="1">
    <location>
        <begin position="227"/>
        <end position="236"/>
    </location>
</feature>